<comment type="caution">
    <text evidence="8">The sequence shown here is derived from an EMBL/GenBank/DDBJ whole genome shotgun (WGS) entry which is preliminary data.</text>
</comment>
<feature type="transmembrane region" description="Helical" evidence="6">
    <location>
        <begin position="267"/>
        <end position="291"/>
    </location>
</feature>
<comment type="subcellular location">
    <subcellularLocation>
        <location evidence="1">Membrane</location>
        <topology evidence="1">Multi-pass membrane protein</topology>
    </subcellularLocation>
</comment>
<dbReference type="Pfam" id="PF03151">
    <property type="entry name" value="TPT"/>
    <property type="match status" value="1"/>
</dbReference>
<reference evidence="8 9" key="1">
    <citation type="submission" date="2016-02" db="EMBL/GenBank/DDBJ databases">
        <title>Genome analysis of coral dinoflagellate symbionts highlights evolutionary adaptations to a symbiotic lifestyle.</title>
        <authorList>
            <person name="Aranda M."/>
            <person name="Li Y."/>
            <person name="Liew Y.J."/>
            <person name="Baumgarten S."/>
            <person name="Simakov O."/>
            <person name="Wilson M."/>
            <person name="Piel J."/>
            <person name="Ashoor H."/>
            <person name="Bougouffa S."/>
            <person name="Bajic V.B."/>
            <person name="Ryu T."/>
            <person name="Ravasi T."/>
            <person name="Bayer T."/>
            <person name="Micklem G."/>
            <person name="Kim H."/>
            <person name="Bhak J."/>
            <person name="Lajeunesse T.C."/>
            <person name="Voolstra C.R."/>
        </authorList>
    </citation>
    <scope>NUCLEOTIDE SEQUENCE [LARGE SCALE GENOMIC DNA]</scope>
    <source>
        <strain evidence="8 9">CCMP2467</strain>
    </source>
</reference>
<evidence type="ECO:0000259" key="7">
    <source>
        <dbReference type="Pfam" id="PF03151"/>
    </source>
</evidence>
<dbReference type="Gene3D" id="2.60.120.260">
    <property type="entry name" value="Galactose-binding domain-like"/>
    <property type="match status" value="1"/>
</dbReference>
<organism evidence="8 9">
    <name type="scientific">Symbiodinium microadriaticum</name>
    <name type="common">Dinoflagellate</name>
    <name type="synonym">Zooxanthella microadriatica</name>
    <dbReference type="NCBI Taxonomy" id="2951"/>
    <lineage>
        <taxon>Eukaryota</taxon>
        <taxon>Sar</taxon>
        <taxon>Alveolata</taxon>
        <taxon>Dinophyceae</taxon>
        <taxon>Suessiales</taxon>
        <taxon>Symbiodiniaceae</taxon>
        <taxon>Symbiodinium</taxon>
    </lineage>
</organism>
<feature type="region of interest" description="Disordered" evidence="5">
    <location>
        <begin position="928"/>
        <end position="948"/>
    </location>
</feature>
<dbReference type="InterPro" id="IPR008979">
    <property type="entry name" value="Galactose-bd-like_sf"/>
</dbReference>
<feature type="region of interest" description="Disordered" evidence="5">
    <location>
        <begin position="971"/>
        <end position="1006"/>
    </location>
</feature>
<evidence type="ECO:0000313" key="9">
    <source>
        <dbReference type="Proteomes" id="UP000186817"/>
    </source>
</evidence>
<dbReference type="EMBL" id="LSRX01000483">
    <property type="protein sequence ID" value="OLP95986.1"/>
    <property type="molecule type" value="Genomic_DNA"/>
</dbReference>
<evidence type="ECO:0000256" key="2">
    <source>
        <dbReference type="ARBA" id="ARBA00022692"/>
    </source>
</evidence>
<gene>
    <name evidence="8" type="primary">Slc35c2</name>
    <name evidence="8" type="ORF">AK812_SmicGene21803</name>
</gene>
<feature type="compositionally biased region" description="Basic and acidic residues" evidence="5">
    <location>
        <begin position="11"/>
        <end position="22"/>
    </location>
</feature>
<evidence type="ECO:0000256" key="1">
    <source>
        <dbReference type="ARBA" id="ARBA00004141"/>
    </source>
</evidence>
<accession>A0A1Q9DLC6</accession>
<feature type="transmembrane region" description="Helical" evidence="6">
    <location>
        <begin position="211"/>
        <end position="231"/>
    </location>
</feature>
<feature type="transmembrane region" description="Helical" evidence="6">
    <location>
        <begin position="849"/>
        <end position="870"/>
    </location>
</feature>
<dbReference type="InterPro" id="IPR037185">
    <property type="entry name" value="EmrE-like"/>
</dbReference>
<keyword evidence="9" id="KW-1185">Reference proteome</keyword>
<keyword evidence="4 6" id="KW-0472">Membrane</keyword>
<dbReference type="AlphaFoldDB" id="A0A1Q9DLC6"/>
<sequence>MPELMPVAEHAGTEGTRHKEEHKTNIRGYPWCGGRRLRLAAKPANLSESMRCNGPTSPVHLLMMLGPWLALARDRLQDSTAHSDSCVPPGAIDAGQPGTAIRCNALDSFGSACTELWQSPQVPSCAPMSPDIVSILEELLFFLTLVCFSPSASATGEGTRRLVKRARPDSRAAAALLICSLVLGWYSVSITLVLLNKWVMKSWRGGLNFPLFYTMSHMVLKGFFSFLYLVMSCHPPGKQRRSVCCGVSLVGVMTALDVAASNMSFQFITVAFYTMLKSASLIFILVFGAVLRIEQCSAGIAATVVLISIGIFITSYGETDFDIRGFWLVLGSEVFAALRWLATQKTLQSSGLSAMQTVFYMSPASSLTLAPFVWARERDKLHVLAEPDAAGQYFLLALFLLRPAGAQYPAIVPEEVWCQVPNYRYYRWTATKARGYAATDSFTCSDALKPDGCFCLDYTECRSGYCIPDGMGATYCTFPIFQIAEIEFWRHGQPITTQKAPDAHYDAYRIVNAMDVPQTWGVWELEFYNDTNCTVPLTNGTAIASSSLPRGFGHSIDHTAPMGAHDTSRTYWQSRPFADPMTFDLHGSAAYAFDGNVTTNWWADCRNPCRAGTQWIGLNFSSATTAKCVRILQDKDQEYASFSLALEGHSAGNWTRITTFNAGTRAYGGVWEELSVPQGVAFVSSVAHARALDSNLNSSVAELIGTQLEFDFGVETEIDAFRWATAREPGDRNFGKHDGRTCDYDGLCPRDAVQWTLEGSLNRSAWVALQSQTVDFPTPLYRKTFVDLLPVHHRVSLTIEDIWPDGRGQCAARRCDSELLQHCLVLLPGFLAFLLLLVEVHLVKVTSSLTLAVFGNLKSIVTILFSIFVFGEKTTALQWSGLLLALAGMFIYARLKNQSVAVDSLASLQYEVLPQEEDTWPDPAATCAAEEPEKASAGQSPTVLGATSRARAGQELSCALWQRKASEQNAPGLEDFATFDEHTLDADAKPVGADQPAGAATPRQAE</sequence>
<dbReference type="SUPFAM" id="SSF49785">
    <property type="entry name" value="Galactose-binding domain-like"/>
    <property type="match status" value="1"/>
</dbReference>
<proteinExistence type="predicted"/>
<keyword evidence="3 6" id="KW-1133">Transmembrane helix</keyword>
<feature type="transmembrane region" description="Helical" evidence="6">
    <location>
        <begin position="173"/>
        <end position="199"/>
    </location>
</feature>
<dbReference type="OrthoDB" id="412862at2759"/>
<feature type="domain" description="Sugar phosphate transporter" evidence="7">
    <location>
        <begin position="179"/>
        <end position="378"/>
    </location>
</feature>
<keyword evidence="2 6" id="KW-0812">Transmembrane</keyword>
<evidence type="ECO:0000256" key="3">
    <source>
        <dbReference type="ARBA" id="ARBA00022989"/>
    </source>
</evidence>
<dbReference type="GO" id="GO:0016020">
    <property type="term" value="C:membrane"/>
    <property type="evidence" value="ECO:0007669"/>
    <property type="project" value="UniProtKB-SubCell"/>
</dbReference>
<dbReference type="InterPro" id="IPR004853">
    <property type="entry name" value="Sugar_P_trans_dom"/>
</dbReference>
<dbReference type="InterPro" id="IPR050186">
    <property type="entry name" value="TPT_transporter"/>
</dbReference>
<feature type="transmembrane region" description="Helical" evidence="6">
    <location>
        <begin position="298"/>
        <end position="317"/>
    </location>
</feature>
<dbReference type="PANTHER" id="PTHR11132">
    <property type="entry name" value="SOLUTE CARRIER FAMILY 35"/>
    <property type="match status" value="1"/>
</dbReference>
<dbReference type="Proteomes" id="UP000186817">
    <property type="component" value="Unassembled WGS sequence"/>
</dbReference>
<feature type="transmembrane region" description="Helical" evidence="6">
    <location>
        <begin position="876"/>
        <end position="895"/>
    </location>
</feature>
<feature type="region of interest" description="Disordered" evidence="5">
    <location>
        <begin position="1"/>
        <end position="22"/>
    </location>
</feature>
<dbReference type="SUPFAM" id="SSF103481">
    <property type="entry name" value="Multidrug resistance efflux transporter EmrE"/>
    <property type="match status" value="1"/>
</dbReference>
<name>A0A1Q9DLC6_SYMMI</name>
<evidence type="ECO:0000256" key="4">
    <source>
        <dbReference type="ARBA" id="ARBA00023136"/>
    </source>
</evidence>
<feature type="transmembrane region" description="Helical" evidence="6">
    <location>
        <begin position="819"/>
        <end position="837"/>
    </location>
</feature>
<feature type="compositionally biased region" description="Basic and acidic residues" evidence="5">
    <location>
        <begin position="979"/>
        <end position="988"/>
    </location>
</feature>
<protein>
    <submittedName>
        <fullName evidence="8">Solute carrier family 35 member C2</fullName>
    </submittedName>
</protein>
<evidence type="ECO:0000256" key="6">
    <source>
        <dbReference type="SAM" id="Phobius"/>
    </source>
</evidence>
<evidence type="ECO:0000313" key="8">
    <source>
        <dbReference type="EMBL" id="OLP95986.1"/>
    </source>
</evidence>
<dbReference type="Gene3D" id="1.10.3730.20">
    <property type="match status" value="1"/>
</dbReference>
<evidence type="ECO:0000256" key="5">
    <source>
        <dbReference type="SAM" id="MobiDB-lite"/>
    </source>
</evidence>
<feature type="transmembrane region" description="Helical" evidence="6">
    <location>
        <begin position="243"/>
        <end position="261"/>
    </location>
</feature>